<organism evidence="2 3">
    <name type="scientific">Thelohanellus kitauei</name>
    <name type="common">Myxosporean</name>
    <dbReference type="NCBI Taxonomy" id="669202"/>
    <lineage>
        <taxon>Eukaryota</taxon>
        <taxon>Metazoa</taxon>
        <taxon>Cnidaria</taxon>
        <taxon>Myxozoa</taxon>
        <taxon>Myxosporea</taxon>
        <taxon>Bivalvulida</taxon>
        <taxon>Platysporina</taxon>
        <taxon>Myxobolidae</taxon>
        <taxon>Thelohanellus</taxon>
    </lineage>
</organism>
<proteinExistence type="predicted"/>
<evidence type="ECO:0000313" key="3">
    <source>
        <dbReference type="Proteomes" id="UP000031668"/>
    </source>
</evidence>
<keyword evidence="3" id="KW-1185">Reference proteome</keyword>
<dbReference type="InterPro" id="IPR003165">
    <property type="entry name" value="Piwi"/>
</dbReference>
<evidence type="ECO:0000313" key="2">
    <source>
        <dbReference type="EMBL" id="KII71452.1"/>
    </source>
</evidence>
<dbReference type="GO" id="GO:0003676">
    <property type="term" value="F:nucleic acid binding"/>
    <property type="evidence" value="ECO:0007669"/>
    <property type="project" value="InterPro"/>
</dbReference>
<sequence length="222" mass="25264">MFATILNPNETRGWDLYFSRATRQPAKTEVADSLNVNMKAALDAYYKLNRGLPDAIYVFRDGVGDGQLELVKLQEIPAVLARLEAIYADYGSTPTLAYIIVRKRINTRLFSKVQNEAVNPIPGSIVDRVVTKDDYPNYYLISQKVTQGTVNPTHYIVLHNNTRLPTNNLQRLSYKLCHLYFNWTGTVRVPAPCQYAHKLCFLVSQSIKKEPSNALSNLLYYL</sequence>
<dbReference type="OrthoDB" id="445936at2759"/>
<dbReference type="PANTHER" id="PTHR22891">
    <property type="entry name" value="EUKARYOTIC TRANSLATION INITIATION FACTOR 2C"/>
    <property type="match status" value="1"/>
</dbReference>
<dbReference type="Proteomes" id="UP000031668">
    <property type="component" value="Unassembled WGS sequence"/>
</dbReference>
<dbReference type="OMA" id="CHGADEC"/>
<dbReference type="Pfam" id="PF02171">
    <property type="entry name" value="Piwi"/>
    <property type="match status" value="1"/>
</dbReference>
<dbReference type="InterPro" id="IPR012337">
    <property type="entry name" value="RNaseH-like_sf"/>
</dbReference>
<dbReference type="InterPro" id="IPR036397">
    <property type="entry name" value="RNaseH_sf"/>
</dbReference>
<dbReference type="AlphaFoldDB" id="A0A0C2NBU3"/>
<dbReference type="SMART" id="SM00950">
    <property type="entry name" value="Piwi"/>
    <property type="match status" value="1"/>
</dbReference>
<evidence type="ECO:0000259" key="1">
    <source>
        <dbReference type="PROSITE" id="PS50822"/>
    </source>
</evidence>
<reference evidence="2 3" key="1">
    <citation type="journal article" date="2014" name="Genome Biol. Evol.">
        <title>The genome of the myxosporean Thelohanellus kitauei shows adaptations to nutrient acquisition within its fish host.</title>
        <authorList>
            <person name="Yang Y."/>
            <person name="Xiong J."/>
            <person name="Zhou Z."/>
            <person name="Huo F."/>
            <person name="Miao W."/>
            <person name="Ran C."/>
            <person name="Liu Y."/>
            <person name="Zhang J."/>
            <person name="Feng J."/>
            <person name="Wang M."/>
            <person name="Wang M."/>
            <person name="Wang L."/>
            <person name="Yao B."/>
        </authorList>
    </citation>
    <scope>NUCLEOTIDE SEQUENCE [LARGE SCALE GENOMIC DNA]</scope>
    <source>
        <strain evidence="2">Wuqing</strain>
    </source>
</reference>
<dbReference type="Gene3D" id="3.30.420.10">
    <property type="entry name" value="Ribonuclease H-like superfamily/Ribonuclease H"/>
    <property type="match status" value="1"/>
</dbReference>
<comment type="caution">
    <text evidence="2">The sequence shown here is derived from an EMBL/GenBank/DDBJ whole genome shotgun (WGS) entry which is preliminary data.</text>
</comment>
<accession>A0A0C2NBU3</accession>
<gene>
    <name evidence="2" type="ORF">RF11_02970</name>
</gene>
<protein>
    <submittedName>
        <fullName evidence="2">Piwi-like protein 1</fullName>
    </submittedName>
</protein>
<dbReference type="EMBL" id="JWZT01001764">
    <property type="protein sequence ID" value="KII71452.1"/>
    <property type="molecule type" value="Genomic_DNA"/>
</dbReference>
<feature type="domain" description="Piwi" evidence="1">
    <location>
        <begin position="1"/>
        <end position="208"/>
    </location>
</feature>
<name>A0A0C2NBU3_THEKT</name>
<dbReference type="SUPFAM" id="SSF53098">
    <property type="entry name" value="Ribonuclease H-like"/>
    <property type="match status" value="1"/>
</dbReference>
<dbReference type="PROSITE" id="PS50822">
    <property type="entry name" value="PIWI"/>
    <property type="match status" value="1"/>
</dbReference>